<feature type="domain" description="PA14" evidence="5">
    <location>
        <begin position="76"/>
        <end position="240"/>
    </location>
</feature>
<dbReference type="InterPro" id="IPR013424">
    <property type="entry name" value="Ice-binding_C"/>
</dbReference>
<keyword evidence="7" id="KW-1185">Reference proteome</keyword>
<name>A0ABT2CST2_9BURK</name>
<dbReference type="Proteomes" id="UP001204621">
    <property type="component" value="Unassembled WGS sequence"/>
</dbReference>
<dbReference type="InterPro" id="IPR011658">
    <property type="entry name" value="PA14_dom"/>
</dbReference>
<accession>A0ABT2CST2</accession>
<dbReference type="EMBL" id="JANUGU010000001">
    <property type="protein sequence ID" value="MCS0657045.1"/>
    <property type="molecule type" value="Genomic_DNA"/>
</dbReference>
<gene>
    <name evidence="6" type="ORF">NX778_03100</name>
</gene>
<dbReference type="Pfam" id="PF07691">
    <property type="entry name" value="PA14"/>
    <property type="match status" value="1"/>
</dbReference>
<dbReference type="InterPro" id="IPR011874">
    <property type="entry name" value="Fibro_Slime"/>
</dbReference>
<evidence type="ECO:0000256" key="3">
    <source>
        <dbReference type="ARBA" id="ARBA00023180"/>
    </source>
</evidence>
<reference evidence="6 7" key="1">
    <citation type="submission" date="2022-08" db="EMBL/GenBank/DDBJ databases">
        <title>Reclassification of Massilia species as members of the genera Telluria, Duganella, Pseudoduganella, Mokoshia gen. nov. and Zemynaea gen. nov. using orthogonal and non-orthogonal genome-based approaches.</title>
        <authorList>
            <person name="Bowman J.P."/>
        </authorList>
    </citation>
    <scope>NUCLEOTIDE SEQUENCE [LARGE SCALE GENOMIC DNA]</scope>
    <source>
        <strain evidence="6 7">JCM 31606</strain>
    </source>
</reference>
<dbReference type="InterPro" id="IPR051154">
    <property type="entry name" value="Prespore-cell_inducing_factor"/>
</dbReference>
<evidence type="ECO:0000313" key="7">
    <source>
        <dbReference type="Proteomes" id="UP001204621"/>
    </source>
</evidence>
<evidence type="ECO:0000313" key="6">
    <source>
        <dbReference type="EMBL" id="MCS0657045.1"/>
    </source>
</evidence>
<evidence type="ECO:0000256" key="2">
    <source>
        <dbReference type="ARBA" id="ARBA00022729"/>
    </source>
</evidence>
<proteinExistence type="inferred from homology"/>
<dbReference type="InterPro" id="IPR037524">
    <property type="entry name" value="PA14/GLEYA"/>
</dbReference>
<keyword evidence="3" id="KW-0325">Glycoprotein</keyword>
<protein>
    <submittedName>
        <fullName evidence="6">Fibro-slime domain-containing protein</fullName>
    </submittedName>
</protein>
<evidence type="ECO:0000256" key="4">
    <source>
        <dbReference type="SAM" id="SignalP"/>
    </source>
</evidence>
<feature type="chain" id="PRO_5045248846" evidence="4">
    <location>
        <begin position="19"/>
        <end position="260"/>
    </location>
</feature>
<dbReference type="PROSITE" id="PS51820">
    <property type="entry name" value="PA14"/>
    <property type="match status" value="1"/>
</dbReference>
<keyword evidence="2 4" id="KW-0732">Signal</keyword>
<evidence type="ECO:0000256" key="1">
    <source>
        <dbReference type="ARBA" id="ARBA00008709"/>
    </source>
</evidence>
<sequence length="260" mass="27856">MKHSFAAVAVLFPALALAAPITLTGTVRDFNAWGSTWNGVAGHPDFENVIADDRGIVAAALGVDGKPVYASGSHPTIASAASFYQWYHDDPSVNRTGSLTLTLDPATPTTWQYSSSAFFPIDGQLLDQETDDHNYGFTTEWHTIFTFLTAHDDEFSFTGDDDVWVFIDGKLAIDLGGVHGAESASVDLNSFAAANGLVDGNNYKLDIFQAERHTTGSNFTMTTSLQLAPVHVPEPDSVAIIGLGLAALALARTHAARRQR</sequence>
<dbReference type="PANTHER" id="PTHR31137">
    <property type="entry name" value="PROTEIN PSIB-RELATED-RELATED"/>
    <property type="match status" value="1"/>
</dbReference>
<comment type="similarity">
    <text evidence="1">Belongs to the prespore-cell-inducing factor family.</text>
</comment>
<evidence type="ECO:0000259" key="5">
    <source>
        <dbReference type="PROSITE" id="PS51820"/>
    </source>
</evidence>
<dbReference type="NCBIfam" id="TIGR02148">
    <property type="entry name" value="Fibro_Slime"/>
    <property type="match status" value="1"/>
</dbReference>
<organism evidence="6 7">
    <name type="scientific">Massilia terrae</name>
    <dbReference type="NCBI Taxonomy" id="1811224"/>
    <lineage>
        <taxon>Bacteria</taxon>
        <taxon>Pseudomonadati</taxon>
        <taxon>Pseudomonadota</taxon>
        <taxon>Betaproteobacteria</taxon>
        <taxon>Burkholderiales</taxon>
        <taxon>Oxalobacteraceae</taxon>
        <taxon>Telluria group</taxon>
        <taxon>Massilia</taxon>
    </lineage>
</organism>
<comment type="caution">
    <text evidence="6">The sequence shown here is derived from an EMBL/GenBank/DDBJ whole genome shotgun (WGS) entry which is preliminary data.</text>
</comment>
<dbReference type="SMART" id="SM00758">
    <property type="entry name" value="PA14"/>
    <property type="match status" value="1"/>
</dbReference>
<feature type="signal peptide" evidence="4">
    <location>
        <begin position="1"/>
        <end position="18"/>
    </location>
</feature>
<dbReference type="RefSeq" id="WP_258810208.1">
    <property type="nucleotide sequence ID" value="NZ_JANUGU010000001.1"/>
</dbReference>
<dbReference type="Pfam" id="PF07589">
    <property type="entry name" value="PEP-CTERM"/>
    <property type="match status" value="1"/>
</dbReference>